<dbReference type="EMBL" id="AWQS01000075">
    <property type="protein sequence ID" value="EWT05951.1"/>
    <property type="molecule type" value="Genomic_DNA"/>
</dbReference>
<dbReference type="OrthoDB" id="3173471at2"/>
<evidence type="ECO:0008006" key="3">
    <source>
        <dbReference type="Google" id="ProtNLM"/>
    </source>
</evidence>
<protein>
    <recommendedName>
        <fullName evidence="3">DUF559 domain-containing protein</fullName>
    </recommendedName>
</protein>
<comment type="caution">
    <text evidence="1">The sequence shown here is derived from an EMBL/GenBank/DDBJ whole genome shotgun (WGS) entry which is preliminary data.</text>
</comment>
<dbReference type="Gene3D" id="3.40.960.10">
    <property type="entry name" value="VSR Endonuclease"/>
    <property type="match status" value="1"/>
</dbReference>
<evidence type="ECO:0000313" key="2">
    <source>
        <dbReference type="Proteomes" id="UP000019494"/>
    </source>
</evidence>
<reference evidence="2" key="1">
    <citation type="submission" date="2013-08" db="EMBL/GenBank/DDBJ databases">
        <title>Intrasporangium oryzae NRRL B-24470.</title>
        <authorList>
            <person name="Liu H."/>
            <person name="Wang G."/>
        </authorList>
    </citation>
    <scope>NUCLEOTIDE SEQUENCE [LARGE SCALE GENOMIC DNA]</scope>
    <source>
        <strain evidence="2">Q5-1</strain>
    </source>
</reference>
<dbReference type="SUPFAM" id="SSF52980">
    <property type="entry name" value="Restriction endonuclease-like"/>
    <property type="match status" value="1"/>
</dbReference>
<gene>
    <name evidence="1" type="ORF">N864_01375</name>
</gene>
<dbReference type="InterPro" id="IPR011335">
    <property type="entry name" value="Restrct_endonuc-II-like"/>
</dbReference>
<keyword evidence="2" id="KW-1185">Reference proteome</keyword>
<name>W9GI80_9MICO</name>
<proteinExistence type="predicted"/>
<organism evidence="1 2">
    <name type="scientific">Intrasporangium chromatireducens Q5-1</name>
    <dbReference type="NCBI Taxonomy" id="584657"/>
    <lineage>
        <taxon>Bacteria</taxon>
        <taxon>Bacillati</taxon>
        <taxon>Actinomycetota</taxon>
        <taxon>Actinomycetes</taxon>
        <taxon>Micrococcales</taxon>
        <taxon>Intrasporangiaceae</taxon>
        <taxon>Intrasporangium</taxon>
    </lineage>
</organism>
<dbReference type="RefSeq" id="WP_034716399.1">
    <property type="nucleotide sequence ID" value="NZ_AWQS01000075.1"/>
</dbReference>
<dbReference type="PATRIC" id="fig|584657.3.peg.2154"/>
<sequence length="315" mass="35571">MPAEPSGPFRVVRDSKGAITEPAGLTDWDLRSGRFRRLFHGVYVSSRTVLRPRLLARAALLLAGEGAVVSHHDAARLWGGVVPEDPNTHVTCVGSRPQVRGIRAHRAKRGQRWAWHEGLPVMTPVTTFLDLAEVLDLVDLVVLGDSLIRAGRVTPQQLGDAARRHSGKGCRLARRAAGLVRDDVDSAMESRLRMLLVLAGLPEPTINHKIYWVDGRVRWRFDLSYPEFRLIIEYDGRQHRDSDDQWSIDIGRREWMDRNDWRIVVVIAKGVYRTPAATLQRVVDAMPDCGMVVPRLSDEWRRYFPSLSDDIAEPA</sequence>
<evidence type="ECO:0000313" key="1">
    <source>
        <dbReference type="EMBL" id="EWT05951.1"/>
    </source>
</evidence>
<dbReference type="AlphaFoldDB" id="W9GI80"/>
<accession>W9GI80</accession>
<dbReference type="Proteomes" id="UP000019494">
    <property type="component" value="Unassembled WGS sequence"/>
</dbReference>